<proteinExistence type="predicted"/>
<reference evidence="2 3" key="1">
    <citation type="submission" date="2019-03" db="EMBL/GenBank/DDBJ databases">
        <title>Genomics of glacier-inhabiting Cryobacterium strains.</title>
        <authorList>
            <person name="Liu Q."/>
            <person name="Xin Y.-H."/>
        </authorList>
    </citation>
    <scope>NUCLEOTIDE SEQUENCE [LARGE SCALE GENOMIC DNA]</scope>
    <source>
        <strain evidence="2 3">Sr39</strain>
    </source>
</reference>
<dbReference type="InterPro" id="IPR010852">
    <property type="entry name" value="ABATE"/>
</dbReference>
<dbReference type="Pfam" id="PF07336">
    <property type="entry name" value="ABATE"/>
    <property type="match status" value="1"/>
</dbReference>
<sequence length="171" mass="18909">MLGSTDPGASRSGRDELETLADLAAMLAPIPFTGRIDGDNAELLDVRQTRALLRRVWTLDRDDAVTEINRMLREARALPQLARHDVSDWHLHATVPEAPLGERMRVEAALALIDVIRGDAMGRLRICEADACTGLVLDLSRNGSKRFCSVRCGNRMNMIAFRERQSTGSTP</sequence>
<evidence type="ECO:0000259" key="1">
    <source>
        <dbReference type="Pfam" id="PF11706"/>
    </source>
</evidence>
<accession>A0A4R9AGC4</accession>
<feature type="domain" description="Zinc finger CGNR" evidence="1">
    <location>
        <begin position="123"/>
        <end position="165"/>
    </location>
</feature>
<dbReference type="Proteomes" id="UP000298170">
    <property type="component" value="Unassembled WGS sequence"/>
</dbReference>
<dbReference type="InterPro" id="IPR023286">
    <property type="entry name" value="ABATE_dom_sf"/>
</dbReference>
<protein>
    <submittedName>
        <fullName evidence="2">CGNR zinc finger domain-containing protein</fullName>
    </submittedName>
</protein>
<comment type="caution">
    <text evidence="2">The sequence shown here is derived from an EMBL/GenBank/DDBJ whole genome shotgun (WGS) entry which is preliminary data.</text>
</comment>
<gene>
    <name evidence="2" type="ORF">E3T39_07500</name>
</gene>
<dbReference type="Pfam" id="PF11706">
    <property type="entry name" value="zf-CGNR"/>
    <property type="match status" value="1"/>
</dbReference>
<dbReference type="InterPro" id="IPR021005">
    <property type="entry name" value="Znf_CGNR"/>
</dbReference>
<dbReference type="OrthoDB" id="3531194at2"/>
<evidence type="ECO:0000313" key="3">
    <source>
        <dbReference type="Proteomes" id="UP000298170"/>
    </source>
</evidence>
<evidence type="ECO:0000313" key="2">
    <source>
        <dbReference type="EMBL" id="TFD61036.1"/>
    </source>
</evidence>
<dbReference type="EMBL" id="SOHJ01000007">
    <property type="protein sequence ID" value="TFD61036.1"/>
    <property type="molecule type" value="Genomic_DNA"/>
</dbReference>
<dbReference type="PANTHER" id="PTHR35525">
    <property type="entry name" value="BLL6575 PROTEIN"/>
    <property type="match status" value="1"/>
</dbReference>
<keyword evidence="3" id="KW-1185">Reference proteome</keyword>
<organism evidence="2 3">
    <name type="scientific">Cryobacterium suzukii</name>
    <dbReference type="NCBI Taxonomy" id="1259198"/>
    <lineage>
        <taxon>Bacteria</taxon>
        <taxon>Bacillati</taxon>
        <taxon>Actinomycetota</taxon>
        <taxon>Actinomycetes</taxon>
        <taxon>Micrococcales</taxon>
        <taxon>Microbacteriaceae</taxon>
        <taxon>Cryobacterium</taxon>
    </lineage>
</organism>
<dbReference type="SUPFAM" id="SSF160904">
    <property type="entry name" value="Jann2411-like"/>
    <property type="match status" value="1"/>
</dbReference>
<name>A0A4R9AGC4_9MICO</name>
<dbReference type="Gene3D" id="1.10.3300.10">
    <property type="entry name" value="Jann2411-like domain"/>
    <property type="match status" value="1"/>
</dbReference>
<dbReference type="PANTHER" id="PTHR35525:SF3">
    <property type="entry name" value="BLL6575 PROTEIN"/>
    <property type="match status" value="1"/>
</dbReference>
<dbReference type="AlphaFoldDB" id="A0A4R9AGC4"/>